<dbReference type="GO" id="GO:0022857">
    <property type="term" value="F:transmembrane transporter activity"/>
    <property type="evidence" value="ECO:0007669"/>
    <property type="project" value="InterPro"/>
</dbReference>
<dbReference type="PANTHER" id="PTHR43045">
    <property type="entry name" value="SHIKIMATE TRANSPORTER"/>
    <property type="match status" value="1"/>
</dbReference>
<evidence type="ECO:0000313" key="9">
    <source>
        <dbReference type="EMBL" id="SPM41349.1"/>
    </source>
</evidence>
<keyword evidence="3" id="KW-1003">Cell membrane</keyword>
<feature type="transmembrane region" description="Helical" evidence="7">
    <location>
        <begin position="164"/>
        <end position="189"/>
    </location>
</feature>
<feature type="domain" description="Major facilitator superfamily (MFS) profile" evidence="8">
    <location>
        <begin position="26"/>
        <end position="437"/>
    </location>
</feature>
<evidence type="ECO:0000256" key="3">
    <source>
        <dbReference type="ARBA" id="ARBA00022475"/>
    </source>
</evidence>
<dbReference type="Proteomes" id="UP000240424">
    <property type="component" value="Unassembled WGS sequence"/>
</dbReference>
<dbReference type="SUPFAM" id="SSF103473">
    <property type="entry name" value="MFS general substrate transporter"/>
    <property type="match status" value="1"/>
</dbReference>
<dbReference type="InterPro" id="IPR036259">
    <property type="entry name" value="MFS_trans_sf"/>
</dbReference>
<evidence type="ECO:0000256" key="5">
    <source>
        <dbReference type="ARBA" id="ARBA00022989"/>
    </source>
</evidence>
<name>A0A2U3PC73_9MYCO</name>
<reference evidence="9 10" key="1">
    <citation type="submission" date="2017-01" db="EMBL/GenBank/DDBJ databases">
        <authorList>
            <consortium name="Urmite Genomes"/>
        </authorList>
    </citation>
    <scope>NUCLEOTIDE SEQUENCE [LARGE SCALE GENOMIC DNA]</scope>
    <source>
        <strain evidence="9 10">AB215</strain>
    </source>
</reference>
<feature type="transmembrane region" description="Helical" evidence="7">
    <location>
        <begin position="41"/>
        <end position="60"/>
    </location>
</feature>
<feature type="transmembrane region" description="Helical" evidence="7">
    <location>
        <begin position="99"/>
        <end position="117"/>
    </location>
</feature>
<sequence>MGESSRPAGPVATMTAEPRSTPLWRVAASCLVGSAIEFYDFLIYGTAAALVFPAVFFPGLSPGVAMVASMGTFATAFLSRPIGAVVFGYFGDRLGRKKTLVATLLIMAMATVGVGLVPSTASIGMAAPLILMVLRLVQGFAVGGEWAGSSLLSAEYAPDGRRGLFGMFTLLGGGVAGIMSSLTFLGVNVTIGEYSPEFLQWGWRVPFLISGVMIAVALYVRLNIDETPVFAEEKARNLVPKTPLSELLRLQRREIVLAGGSVLGSIAFVYMGNTYLAMYAHSHLGYTRTFIWTVGALSGLVSVISVVISATLCDRVGRRRLMLIGWAACLPWAFVVIPLIDSGKPVLYAVAIVGMFAINGIGSGPTGAFIPELFATRYRYSGAALAVNLAGVIGGALPPLIAGTLLATYGSWSIGVMLAALMSVSLVCTYLLPETDGTTLRAPAPVSSVGV</sequence>
<feature type="transmembrane region" description="Helical" evidence="7">
    <location>
        <begin position="123"/>
        <end position="143"/>
    </location>
</feature>
<dbReference type="STRING" id="1841861.GCA_900157365_01873"/>
<keyword evidence="10" id="KW-1185">Reference proteome</keyword>
<evidence type="ECO:0000256" key="2">
    <source>
        <dbReference type="ARBA" id="ARBA00022448"/>
    </source>
</evidence>
<keyword evidence="2" id="KW-0813">Transport</keyword>
<dbReference type="InterPro" id="IPR020846">
    <property type="entry name" value="MFS_dom"/>
</dbReference>
<feature type="transmembrane region" description="Helical" evidence="7">
    <location>
        <begin position="412"/>
        <end position="432"/>
    </location>
</feature>
<feature type="transmembrane region" description="Helical" evidence="7">
    <location>
        <begin position="346"/>
        <end position="370"/>
    </location>
</feature>
<dbReference type="EMBL" id="FUEZ01000004">
    <property type="protein sequence ID" value="SPM41349.1"/>
    <property type="molecule type" value="Genomic_DNA"/>
</dbReference>
<dbReference type="PROSITE" id="PS00217">
    <property type="entry name" value="SUGAR_TRANSPORT_2"/>
    <property type="match status" value="1"/>
</dbReference>
<dbReference type="Gene3D" id="1.20.1250.20">
    <property type="entry name" value="MFS general substrate transporter like domains"/>
    <property type="match status" value="1"/>
</dbReference>
<feature type="transmembrane region" description="Helical" evidence="7">
    <location>
        <begin position="382"/>
        <end position="406"/>
    </location>
</feature>
<proteinExistence type="predicted"/>
<keyword evidence="6 7" id="KW-0472">Membrane</keyword>
<gene>
    <name evidence="9" type="ORF">MNAB215_3554</name>
</gene>
<comment type="subcellular location">
    <subcellularLocation>
        <location evidence="1">Cell membrane</location>
        <topology evidence="1">Multi-pass membrane protein</topology>
    </subcellularLocation>
</comment>
<evidence type="ECO:0000313" key="10">
    <source>
        <dbReference type="Proteomes" id="UP000240424"/>
    </source>
</evidence>
<protein>
    <submittedName>
        <fullName evidence="9">MFS family permease</fullName>
    </submittedName>
</protein>
<dbReference type="CDD" id="cd17369">
    <property type="entry name" value="MFS_ShiA_like"/>
    <property type="match status" value="1"/>
</dbReference>
<dbReference type="GO" id="GO:0005886">
    <property type="term" value="C:plasma membrane"/>
    <property type="evidence" value="ECO:0007669"/>
    <property type="project" value="UniProtKB-SubCell"/>
</dbReference>
<dbReference type="PANTHER" id="PTHR43045:SF2">
    <property type="entry name" value="INNER MEMBRANE METABOLITE TRANSPORT PROTEIN YHJE"/>
    <property type="match status" value="1"/>
</dbReference>
<dbReference type="Pfam" id="PF07690">
    <property type="entry name" value="MFS_1"/>
    <property type="match status" value="1"/>
</dbReference>
<feature type="transmembrane region" description="Helical" evidence="7">
    <location>
        <begin position="290"/>
        <end position="309"/>
    </location>
</feature>
<keyword evidence="5 7" id="KW-1133">Transmembrane helix</keyword>
<dbReference type="AlphaFoldDB" id="A0A2U3PC73"/>
<organism evidence="9 10">
    <name type="scientific">Mycobacterium numidiamassiliense</name>
    <dbReference type="NCBI Taxonomy" id="1841861"/>
    <lineage>
        <taxon>Bacteria</taxon>
        <taxon>Bacillati</taxon>
        <taxon>Actinomycetota</taxon>
        <taxon>Actinomycetes</taxon>
        <taxon>Mycobacteriales</taxon>
        <taxon>Mycobacteriaceae</taxon>
        <taxon>Mycobacterium</taxon>
    </lineage>
</organism>
<dbReference type="InterPro" id="IPR005829">
    <property type="entry name" value="Sugar_transporter_CS"/>
</dbReference>
<feature type="transmembrane region" description="Helical" evidence="7">
    <location>
        <begin position="321"/>
        <end position="340"/>
    </location>
</feature>
<feature type="transmembrane region" description="Helical" evidence="7">
    <location>
        <begin position="255"/>
        <end position="278"/>
    </location>
</feature>
<accession>A0A2U3PC73</accession>
<dbReference type="PROSITE" id="PS50850">
    <property type="entry name" value="MFS"/>
    <property type="match status" value="1"/>
</dbReference>
<evidence type="ECO:0000259" key="8">
    <source>
        <dbReference type="PROSITE" id="PS50850"/>
    </source>
</evidence>
<evidence type="ECO:0000256" key="4">
    <source>
        <dbReference type="ARBA" id="ARBA00022692"/>
    </source>
</evidence>
<dbReference type="InterPro" id="IPR011701">
    <property type="entry name" value="MFS"/>
</dbReference>
<evidence type="ECO:0000256" key="6">
    <source>
        <dbReference type="ARBA" id="ARBA00023136"/>
    </source>
</evidence>
<evidence type="ECO:0000256" key="7">
    <source>
        <dbReference type="SAM" id="Phobius"/>
    </source>
</evidence>
<feature type="transmembrane region" description="Helical" evidence="7">
    <location>
        <begin position="66"/>
        <end position="87"/>
    </location>
</feature>
<evidence type="ECO:0000256" key="1">
    <source>
        <dbReference type="ARBA" id="ARBA00004651"/>
    </source>
</evidence>
<keyword evidence="4 7" id="KW-0812">Transmembrane</keyword>
<feature type="transmembrane region" description="Helical" evidence="7">
    <location>
        <begin position="201"/>
        <end position="220"/>
    </location>
</feature>